<evidence type="ECO:0000256" key="2">
    <source>
        <dbReference type="ARBA" id="ARBA00008170"/>
    </source>
</evidence>
<dbReference type="PANTHER" id="PTHR12266:SF0">
    <property type="entry name" value="MITOCHONDRIAL SODIUM_CALCIUM EXCHANGER PROTEIN"/>
    <property type="match status" value="1"/>
</dbReference>
<feature type="compositionally biased region" description="Basic and acidic residues" evidence="7">
    <location>
        <begin position="296"/>
        <end position="305"/>
    </location>
</feature>
<dbReference type="Pfam" id="PF01699">
    <property type="entry name" value="Na_Ca_ex"/>
    <property type="match status" value="2"/>
</dbReference>
<dbReference type="SUPFAM" id="SSF103473">
    <property type="entry name" value="MFS general substrate transporter"/>
    <property type="match status" value="1"/>
</dbReference>
<keyword evidence="5 8" id="KW-1133">Transmembrane helix</keyword>
<dbReference type="EMBL" id="QJNS01000043">
    <property type="protein sequence ID" value="RYO91282.1"/>
    <property type="molecule type" value="Genomic_DNA"/>
</dbReference>
<evidence type="ECO:0000256" key="8">
    <source>
        <dbReference type="SAM" id="Phobius"/>
    </source>
</evidence>
<feature type="region of interest" description="Disordered" evidence="7">
    <location>
        <begin position="415"/>
        <end position="555"/>
    </location>
</feature>
<evidence type="ECO:0000256" key="4">
    <source>
        <dbReference type="ARBA" id="ARBA00022692"/>
    </source>
</evidence>
<evidence type="ECO:0000256" key="6">
    <source>
        <dbReference type="ARBA" id="ARBA00023136"/>
    </source>
</evidence>
<reference evidence="10 11" key="1">
    <citation type="submission" date="2018-06" db="EMBL/GenBank/DDBJ databases">
        <title>Complete Genomes of Monosporascus.</title>
        <authorList>
            <person name="Robinson A.J."/>
            <person name="Natvig D.O."/>
        </authorList>
    </citation>
    <scope>NUCLEOTIDE SEQUENCE [LARGE SCALE GENOMIC DNA]</scope>
    <source>
        <strain evidence="10 11">CBS 609.92</strain>
    </source>
</reference>
<feature type="transmembrane region" description="Helical" evidence="8">
    <location>
        <begin position="848"/>
        <end position="867"/>
    </location>
</feature>
<dbReference type="Gene3D" id="1.20.1420.30">
    <property type="entry name" value="NCX, central ion-binding region"/>
    <property type="match status" value="2"/>
</dbReference>
<proteinExistence type="inferred from homology"/>
<keyword evidence="6 8" id="KW-0472">Membrane</keyword>
<comment type="subcellular location">
    <subcellularLocation>
        <location evidence="1">Membrane</location>
        <topology evidence="1">Multi-pass membrane protein</topology>
    </subcellularLocation>
</comment>
<feature type="compositionally biased region" description="Polar residues" evidence="7">
    <location>
        <begin position="450"/>
        <end position="463"/>
    </location>
</feature>
<feature type="region of interest" description="Disordered" evidence="7">
    <location>
        <begin position="287"/>
        <end position="319"/>
    </location>
</feature>
<dbReference type="InterPro" id="IPR036259">
    <property type="entry name" value="MFS_trans_sf"/>
</dbReference>
<evidence type="ECO:0000256" key="5">
    <source>
        <dbReference type="ARBA" id="ARBA00022989"/>
    </source>
</evidence>
<protein>
    <recommendedName>
        <fullName evidence="9">Sodium/calcium exchanger membrane region domain-containing protein</fullName>
    </recommendedName>
</protein>
<sequence>MPVASHFLAWRWVAQQYIAFITRMLSNPAPTRRYSSRPFYTTIFIFTLLATYSIFATSPSKPQQDDGASLFKRSGEDCRLVHHAQDKCAFVKRNCHDDEAGLLEYLTLYYCSLGRAQPVAFVVLVLWLGLLFTTIGIAASDFFSVNLSTIATILGLSESLAGVTFLAFGNGSPDVFSTFAAMGSNSGSMAVGELIGAAGFITSVVAGSMALVREFKVGRKTFVRDICFYIAAVAFAVAFLADGKIHLWECCVMIGFYLFYVVVVVGWHAYTRRKQARRAKEVASRNHYYAPGGGHGNDELEPYRDDLDDDGSADRRVSMSEGPASLDIGVLERGPRVEVAAAEPDKDDDDEDAMRRGQQVAAEVTSNMRVSRPRGRRSNTTIMPIRPSLVGALEFRSVLSSLQQEGNMRMRPIVVRSRSEDGITRRRGGKDAAATRGTASARTVQGAGDVSTSTRSRALSSGAATPVADADLSPRDATVEQGRAPNPHMIDGKLAPPPLEQSVASTPTEGSIHEESLPPTSPQLHRIRIPSPHDSERSSLDTSPFPAFSESPMPMSPNIELPPALALPTPSIEPHSPFHCMDRHISPKPVRWWPYRILPPPHVVLGTFFPTLQDWQSKTIWDKCISLISAPSIFLLVITLPVVESERADDDSTGDFSEQPASGHLGNTAAPVSFEPHGSIEPETEWQRYRRSTRSITSAPSSPPLISIVAPDDSPESGTGPETLPLPSMETQSPEPVSDIGRDGFAIPDEEPGWNRWLFLIQIFTGPLFCAFIIWANMAEELEQPIRTLIRLLLSSLVGSLMLLGAILMTTSPDRRPKYHFSFCFLGFCISIAWISSVAGEVVGVLKAFGVILDISEAILGLTVFAVGNSVGDLVADVTVARLGYPVMALSACFGGPLLNILLGIGLGGAWQTIQAAKKRKAKHPDKPFQYKPYHIHVSGTLIVSTIALLVTLLVLLIMVPMNKWVMNRKIGWFLIALWTISTTANLVLEVTGVGRDIA</sequence>
<keyword evidence="3" id="KW-0813">Transport</keyword>
<feature type="transmembrane region" description="Helical" evidence="8">
    <location>
        <begin position="971"/>
        <end position="989"/>
    </location>
</feature>
<feature type="compositionally biased region" description="Low complexity" evidence="7">
    <location>
        <begin position="432"/>
        <end position="443"/>
    </location>
</feature>
<feature type="transmembrane region" description="Helical" evidence="8">
    <location>
        <begin position="757"/>
        <end position="776"/>
    </location>
</feature>
<evidence type="ECO:0000313" key="11">
    <source>
        <dbReference type="Proteomes" id="UP000294003"/>
    </source>
</evidence>
<comment type="similarity">
    <text evidence="2">Belongs to the Ca(2+):cation antiporter (CaCA) (TC 2.A.19) family.</text>
</comment>
<feature type="transmembrane region" description="Helical" evidence="8">
    <location>
        <begin position="788"/>
        <end position="807"/>
    </location>
</feature>
<feature type="domain" description="Sodium/calcium exchanger membrane region" evidence="9">
    <location>
        <begin position="825"/>
        <end position="985"/>
    </location>
</feature>
<evidence type="ECO:0000256" key="1">
    <source>
        <dbReference type="ARBA" id="ARBA00004141"/>
    </source>
</evidence>
<keyword evidence="4 8" id="KW-0812">Transmembrane</keyword>
<dbReference type="InterPro" id="IPR051359">
    <property type="entry name" value="CaCA_antiporter"/>
</dbReference>
<feature type="transmembrane region" description="Helical" evidence="8">
    <location>
        <begin position="189"/>
        <end position="210"/>
    </location>
</feature>
<feature type="transmembrane region" description="Helical" evidence="8">
    <location>
        <begin position="38"/>
        <end position="55"/>
    </location>
</feature>
<feature type="domain" description="Sodium/calcium exchanger membrane region" evidence="9">
    <location>
        <begin position="126"/>
        <end position="265"/>
    </location>
</feature>
<comment type="caution">
    <text evidence="10">The sequence shown here is derived from an EMBL/GenBank/DDBJ whole genome shotgun (WGS) entry which is preliminary data.</text>
</comment>
<dbReference type="InterPro" id="IPR044880">
    <property type="entry name" value="NCX_ion-bd_dom_sf"/>
</dbReference>
<feature type="transmembrane region" description="Helical" evidence="8">
    <location>
        <begin position="819"/>
        <end position="836"/>
    </location>
</feature>
<feature type="transmembrane region" description="Helical" evidence="8">
    <location>
        <begin position="150"/>
        <end position="169"/>
    </location>
</feature>
<evidence type="ECO:0000313" key="10">
    <source>
        <dbReference type="EMBL" id="RYO91282.1"/>
    </source>
</evidence>
<feature type="transmembrane region" description="Helical" evidence="8">
    <location>
        <begin position="887"/>
        <end position="914"/>
    </location>
</feature>
<gene>
    <name evidence="10" type="ORF">DL762_002268</name>
</gene>
<evidence type="ECO:0000259" key="9">
    <source>
        <dbReference type="Pfam" id="PF01699"/>
    </source>
</evidence>
<organism evidence="10 11">
    <name type="scientific">Monosporascus cannonballus</name>
    <dbReference type="NCBI Taxonomy" id="155416"/>
    <lineage>
        <taxon>Eukaryota</taxon>
        <taxon>Fungi</taxon>
        <taxon>Dikarya</taxon>
        <taxon>Ascomycota</taxon>
        <taxon>Pezizomycotina</taxon>
        <taxon>Sordariomycetes</taxon>
        <taxon>Xylariomycetidae</taxon>
        <taxon>Xylariales</taxon>
        <taxon>Xylariales incertae sedis</taxon>
        <taxon>Monosporascus</taxon>
    </lineage>
</organism>
<dbReference type="PANTHER" id="PTHR12266">
    <property type="entry name" value="NA+/CA2+ K+ INDEPENDENT EXCHANGER"/>
    <property type="match status" value="1"/>
</dbReference>
<feature type="transmembrane region" description="Helical" evidence="8">
    <location>
        <begin position="246"/>
        <end position="270"/>
    </location>
</feature>
<feature type="transmembrane region" description="Helical" evidence="8">
    <location>
        <begin position="119"/>
        <end position="138"/>
    </location>
</feature>
<evidence type="ECO:0000256" key="7">
    <source>
        <dbReference type="SAM" id="MobiDB-lite"/>
    </source>
</evidence>
<dbReference type="InterPro" id="IPR004837">
    <property type="entry name" value="NaCa_Exmemb"/>
</dbReference>
<accession>A0ABY0HF78</accession>
<name>A0ABY0HF78_9PEZI</name>
<feature type="transmembrane region" description="Helical" evidence="8">
    <location>
        <begin position="222"/>
        <end position="240"/>
    </location>
</feature>
<evidence type="ECO:0000256" key="3">
    <source>
        <dbReference type="ARBA" id="ARBA00022448"/>
    </source>
</evidence>
<keyword evidence="11" id="KW-1185">Reference proteome</keyword>
<feature type="region of interest" description="Disordered" evidence="7">
    <location>
        <begin position="648"/>
        <end position="745"/>
    </location>
</feature>
<feature type="transmembrane region" description="Helical" evidence="8">
    <location>
        <begin position="934"/>
        <end position="959"/>
    </location>
</feature>
<dbReference type="Proteomes" id="UP000294003">
    <property type="component" value="Unassembled WGS sequence"/>
</dbReference>